<dbReference type="InterPro" id="IPR050288">
    <property type="entry name" value="Cellulose_deg_GH3"/>
</dbReference>
<dbReference type="SUPFAM" id="SSF51445">
    <property type="entry name" value="(Trans)glycosidases"/>
    <property type="match status" value="1"/>
</dbReference>
<dbReference type="InterPro" id="IPR036962">
    <property type="entry name" value="Glyco_hydro_3_N_sf"/>
</dbReference>
<proteinExistence type="inferred from homology"/>
<dbReference type="GO" id="GO:0004553">
    <property type="term" value="F:hydrolase activity, hydrolyzing O-glycosyl compounds"/>
    <property type="evidence" value="ECO:0007669"/>
    <property type="project" value="InterPro"/>
</dbReference>
<name>A0A921HUM3_9LACO</name>
<organism evidence="5 6">
    <name type="scientific">Companilactobacillus farciminis</name>
    <dbReference type="NCBI Taxonomy" id="1612"/>
    <lineage>
        <taxon>Bacteria</taxon>
        <taxon>Bacillati</taxon>
        <taxon>Bacillota</taxon>
        <taxon>Bacilli</taxon>
        <taxon>Lactobacillales</taxon>
        <taxon>Lactobacillaceae</taxon>
        <taxon>Companilactobacillus</taxon>
    </lineage>
</organism>
<dbReference type="Gene3D" id="3.20.20.300">
    <property type="entry name" value="Glycoside hydrolase, family 3, N-terminal domain"/>
    <property type="match status" value="1"/>
</dbReference>
<dbReference type="Proteomes" id="UP000747013">
    <property type="component" value="Unassembled WGS sequence"/>
</dbReference>
<dbReference type="PANTHER" id="PTHR42715:SF10">
    <property type="entry name" value="BETA-GLUCOSIDASE"/>
    <property type="match status" value="1"/>
</dbReference>
<sequence>DQELVDLVEGQMSANKNGVVGISSDLVPGAAGQTGTIKNKRVPAIVMADGPAGVRVEPVYKRNDQVIEHFATAWPIGTALAQTWNKDLIEKVGFAVGTELKEFGVDLWLAPGMNIHRDPLGGRNFEYFSEDPYLSGTMAAFETKGVQTHHGIGVTIKHFFGNNQESHRNYGNSVIGEQALRQIYLRNFEIAIKTCAPVSIMTSYNRVNGIFSGANFELLTNVLRDEWHFEGLVMTDWFSSADPKQSMHAGNDLIMPGSSKSELMSAVTDFGPEFDEQGNLLIKHGYDFLKKRSTETEMWNDFIVDNEGEVLVKLRIGDDSNLKDRLKDLVYDGVAQITDKNHVLLSGKWKDNNDLYLGDLQKSAINVLRAVLKLKF</sequence>
<dbReference type="PRINTS" id="PR00133">
    <property type="entry name" value="GLHYDRLASE3"/>
</dbReference>
<gene>
    <name evidence="5" type="ORF">K8V88_08565</name>
</gene>
<evidence type="ECO:0000259" key="4">
    <source>
        <dbReference type="Pfam" id="PF00933"/>
    </source>
</evidence>
<reference evidence="5" key="1">
    <citation type="journal article" date="2021" name="PeerJ">
        <title>Extensive microbial diversity within the chicken gut microbiome revealed by metagenomics and culture.</title>
        <authorList>
            <person name="Gilroy R."/>
            <person name="Ravi A."/>
            <person name="Getino M."/>
            <person name="Pursley I."/>
            <person name="Horton D.L."/>
            <person name="Alikhan N.F."/>
            <person name="Baker D."/>
            <person name="Gharbi K."/>
            <person name="Hall N."/>
            <person name="Watson M."/>
            <person name="Adriaenssens E.M."/>
            <person name="Foster-Nyarko E."/>
            <person name="Jarju S."/>
            <person name="Secka A."/>
            <person name="Antonio M."/>
            <person name="Oren A."/>
            <person name="Chaudhuri R.R."/>
            <person name="La Ragione R."/>
            <person name="Hildebrand F."/>
            <person name="Pallen M.J."/>
        </authorList>
    </citation>
    <scope>NUCLEOTIDE SEQUENCE</scope>
    <source>
        <strain evidence="5">7886</strain>
    </source>
</reference>
<dbReference type="PANTHER" id="PTHR42715">
    <property type="entry name" value="BETA-GLUCOSIDASE"/>
    <property type="match status" value="1"/>
</dbReference>
<keyword evidence="3" id="KW-0119">Carbohydrate metabolism</keyword>
<evidence type="ECO:0000313" key="5">
    <source>
        <dbReference type="EMBL" id="HJF87476.1"/>
    </source>
</evidence>
<evidence type="ECO:0000313" key="6">
    <source>
        <dbReference type="Proteomes" id="UP000747013"/>
    </source>
</evidence>
<dbReference type="InterPro" id="IPR017853">
    <property type="entry name" value="GH"/>
</dbReference>
<dbReference type="PROSITE" id="PS00775">
    <property type="entry name" value="GLYCOSYL_HYDROL_F3"/>
    <property type="match status" value="1"/>
</dbReference>
<comment type="similarity">
    <text evidence="1">Belongs to the glycosyl hydrolase 3 family.</text>
</comment>
<accession>A0A921HUM3</accession>
<evidence type="ECO:0000256" key="1">
    <source>
        <dbReference type="ARBA" id="ARBA00005336"/>
    </source>
</evidence>
<protein>
    <submittedName>
        <fullName evidence="5">Glycoside hydrolase family 3</fullName>
    </submittedName>
</protein>
<keyword evidence="2 5" id="KW-0378">Hydrolase</keyword>
<evidence type="ECO:0000256" key="2">
    <source>
        <dbReference type="ARBA" id="ARBA00022801"/>
    </source>
</evidence>
<feature type="domain" description="Glycoside hydrolase family 3 N-terminal" evidence="4">
    <location>
        <begin position="66"/>
        <end position="261"/>
    </location>
</feature>
<dbReference type="EMBL" id="DYWC01000199">
    <property type="protein sequence ID" value="HJF87476.1"/>
    <property type="molecule type" value="Genomic_DNA"/>
</dbReference>
<reference evidence="5" key="2">
    <citation type="submission" date="2021-09" db="EMBL/GenBank/DDBJ databases">
        <authorList>
            <person name="Gilroy R."/>
        </authorList>
    </citation>
    <scope>NUCLEOTIDE SEQUENCE</scope>
    <source>
        <strain evidence="5">7886</strain>
    </source>
</reference>
<dbReference type="InterPro" id="IPR019800">
    <property type="entry name" value="Glyco_hydro_3_AS"/>
</dbReference>
<dbReference type="AlphaFoldDB" id="A0A921HUM3"/>
<dbReference type="InterPro" id="IPR001764">
    <property type="entry name" value="Glyco_hydro_3_N"/>
</dbReference>
<comment type="caution">
    <text evidence="5">The sequence shown here is derived from an EMBL/GenBank/DDBJ whole genome shotgun (WGS) entry which is preliminary data.</text>
</comment>
<dbReference type="GO" id="GO:0005975">
    <property type="term" value="P:carbohydrate metabolic process"/>
    <property type="evidence" value="ECO:0007669"/>
    <property type="project" value="InterPro"/>
</dbReference>
<feature type="non-terminal residue" evidence="5">
    <location>
        <position position="1"/>
    </location>
</feature>
<dbReference type="Pfam" id="PF00933">
    <property type="entry name" value="Glyco_hydro_3"/>
    <property type="match status" value="1"/>
</dbReference>
<evidence type="ECO:0000256" key="3">
    <source>
        <dbReference type="ARBA" id="ARBA00023277"/>
    </source>
</evidence>